<dbReference type="PANTHER" id="PTHR42852:SF13">
    <property type="entry name" value="PROTEIN DIPZ"/>
    <property type="match status" value="1"/>
</dbReference>
<dbReference type="Gene3D" id="3.40.30.10">
    <property type="entry name" value="Glutaredoxin"/>
    <property type="match status" value="1"/>
</dbReference>
<feature type="transmembrane region" description="Helical" evidence="2">
    <location>
        <begin position="6"/>
        <end position="23"/>
    </location>
</feature>
<dbReference type="SUPFAM" id="SSF52833">
    <property type="entry name" value="Thioredoxin-like"/>
    <property type="match status" value="1"/>
</dbReference>
<dbReference type="InterPro" id="IPR017937">
    <property type="entry name" value="Thioredoxin_CS"/>
</dbReference>
<feature type="domain" description="Thioredoxin" evidence="3">
    <location>
        <begin position="31"/>
        <end position="166"/>
    </location>
</feature>
<accession>A0ABU5VWI6</accession>
<keyword evidence="2" id="KW-1133">Transmembrane helix</keyword>
<evidence type="ECO:0000313" key="5">
    <source>
        <dbReference type="Proteomes" id="UP001302274"/>
    </source>
</evidence>
<dbReference type="PANTHER" id="PTHR42852">
    <property type="entry name" value="THIOL:DISULFIDE INTERCHANGE PROTEIN DSBE"/>
    <property type="match status" value="1"/>
</dbReference>
<evidence type="ECO:0000313" key="4">
    <source>
        <dbReference type="EMBL" id="MEA9357423.1"/>
    </source>
</evidence>
<dbReference type="EMBL" id="JAYGJQ010000002">
    <property type="protein sequence ID" value="MEA9357423.1"/>
    <property type="molecule type" value="Genomic_DNA"/>
</dbReference>
<reference evidence="4 5" key="1">
    <citation type="submission" date="2023-11" db="EMBL/GenBank/DDBJ databases">
        <title>A Novel Polar Bacteriovorax (B. antarcticus) Isolated from the Biocrust in Antarctica.</title>
        <authorList>
            <person name="Mun W."/>
            <person name="Choi S.Y."/>
            <person name="Mitchell R.J."/>
        </authorList>
    </citation>
    <scope>NUCLEOTIDE SEQUENCE [LARGE SCALE GENOMIC DNA]</scope>
    <source>
        <strain evidence="4 5">PP10</strain>
    </source>
</reference>
<name>A0ABU5VWI6_9BACT</name>
<dbReference type="CDD" id="cd02966">
    <property type="entry name" value="TlpA_like_family"/>
    <property type="match status" value="1"/>
</dbReference>
<comment type="caution">
    <text evidence="4">The sequence shown here is derived from an EMBL/GenBank/DDBJ whole genome shotgun (WGS) entry which is preliminary data.</text>
</comment>
<sequence>MNKKNFINTLFFIVAVYALYLKLPSILTHFKYQDQKAPDFTVKMTNGENFNLVTQPKKIVVVFWATWCGPCEIELKRINKMVMERKILPSDVLAISSNEEESIVREKAKRENYLFNIGLDTNGSIANQYQVSATPTIMFIDEKQIVNWMTSGLSPTLEFRITSFLK</sequence>
<dbReference type="Pfam" id="PF00578">
    <property type="entry name" value="AhpC-TSA"/>
    <property type="match status" value="1"/>
</dbReference>
<dbReference type="InterPro" id="IPR000866">
    <property type="entry name" value="AhpC/TSA"/>
</dbReference>
<dbReference type="InterPro" id="IPR036249">
    <property type="entry name" value="Thioredoxin-like_sf"/>
</dbReference>
<organism evidence="4 5">
    <name type="scientific">Bacteriovorax antarcticus</name>
    <dbReference type="NCBI Taxonomy" id="3088717"/>
    <lineage>
        <taxon>Bacteria</taxon>
        <taxon>Pseudomonadati</taxon>
        <taxon>Bdellovibrionota</taxon>
        <taxon>Bacteriovoracia</taxon>
        <taxon>Bacteriovoracales</taxon>
        <taxon>Bacteriovoracaceae</taxon>
        <taxon>Bacteriovorax</taxon>
    </lineage>
</organism>
<evidence type="ECO:0000256" key="2">
    <source>
        <dbReference type="SAM" id="Phobius"/>
    </source>
</evidence>
<dbReference type="PROSITE" id="PS00194">
    <property type="entry name" value="THIOREDOXIN_1"/>
    <property type="match status" value="1"/>
</dbReference>
<keyword evidence="5" id="KW-1185">Reference proteome</keyword>
<protein>
    <submittedName>
        <fullName evidence="4">TlpA disulfide reductase family protein</fullName>
    </submittedName>
</protein>
<evidence type="ECO:0000259" key="3">
    <source>
        <dbReference type="PROSITE" id="PS51352"/>
    </source>
</evidence>
<keyword evidence="1" id="KW-0676">Redox-active center</keyword>
<evidence type="ECO:0000256" key="1">
    <source>
        <dbReference type="ARBA" id="ARBA00023284"/>
    </source>
</evidence>
<keyword evidence="2" id="KW-0812">Transmembrane</keyword>
<dbReference type="PROSITE" id="PS51352">
    <property type="entry name" value="THIOREDOXIN_2"/>
    <property type="match status" value="1"/>
</dbReference>
<dbReference type="InterPro" id="IPR050553">
    <property type="entry name" value="Thioredoxin_ResA/DsbE_sf"/>
</dbReference>
<dbReference type="Proteomes" id="UP001302274">
    <property type="component" value="Unassembled WGS sequence"/>
</dbReference>
<gene>
    <name evidence="4" type="ORF">SHI21_14445</name>
</gene>
<proteinExistence type="predicted"/>
<dbReference type="InterPro" id="IPR013766">
    <property type="entry name" value="Thioredoxin_domain"/>
</dbReference>
<dbReference type="RefSeq" id="WP_323577430.1">
    <property type="nucleotide sequence ID" value="NZ_JAYGJQ010000002.1"/>
</dbReference>
<keyword evidence="2" id="KW-0472">Membrane</keyword>